<keyword evidence="5" id="KW-1185">Reference proteome</keyword>
<dbReference type="Proteomes" id="UP000297946">
    <property type="component" value="Unassembled WGS sequence"/>
</dbReference>
<evidence type="ECO:0000313" key="3">
    <source>
        <dbReference type="EMBL" id="TGK00306.1"/>
    </source>
</evidence>
<keyword evidence="2" id="KW-0732">Signal</keyword>
<dbReference type="EMBL" id="RQER01000007">
    <property type="protein sequence ID" value="TGK00306.1"/>
    <property type="molecule type" value="Genomic_DNA"/>
</dbReference>
<evidence type="ECO:0000256" key="2">
    <source>
        <dbReference type="SAM" id="SignalP"/>
    </source>
</evidence>
<feature type="region of interest" description="Disordered" evidence="1">
    <location>
        <begin position="34"/>
        <end position="53"/>
    </location>
</feature>
<comment type="caution">
    <text evidence="3">The sequence shown here is derived from an EMBL/GenBank/DDBJ whole genome shotgun (WGS) entry which is preliminary data.</text>
</comment>
<dbReference type="AlphaFoldDB" id="A0A5F1ZV30"/>
<dbReference type="OrthoDB" id="329505at2"/>
<name>A0A5F1ZV30_9LEPT</name>
<dbReference type="Proteomes" id="UP000297273">
    <property type="component" value="Unassembled WGS sequence"/>
</dbReference>
<feature type="signal peptide" evidence="2">
    <location>
        <begin position="1"/>
        <end position="21"/>
    </location>
</feature>
<protein>
    <submittedName>
        <fullName evidence="3">Uncharacterized protein</fullName>
    </submittedName>
</protein>
<gene>
    <name evidence="3" type="ORF">EHO57_13595</name>
    <name evidence="4" type="ORF">EHQ53_09595</name>
</gene>
<evidence type="ECO:0000256" key="1">
    <source>
        <dbReference type="SAM" id="MobiDB-lite"/>
    </source>
</evidence>
<evidence type="ECO:0000313" key="6">
    <source>
        <dbReference type="Proteomes" id="UP000297946"/>
    </source>
</evidence>
<reference evidence="4" key="1">
    <citation type="submission" date="2018-10" db="EMBL/GenBank/DDBJ databases">
        <authorList>
            <person name="Vincent A.T."/>
            <person name="Schiettekatte O."/>
            <person name="Bourhy P."/>
            <person name="Veyrier F.J."/>
            <person name="Picardeau M."/>
        </authorList>
    </citation>
    <scope>NUCLEOTIDE SEQUENCE</scope>
    <source>
        <strain evidence="4">201702690</strain>
    </source>
</reference>
<feature type="chain" id="PRO_5043206994" evidence="2">
    <location>
        <begin position="22"/>
        <end position="120"/>
    </location>
</feature>
<evidence type="ECO:0000313" key="5">
    <source>
        <dbReference type="Proteomes" id="UP000297273"/>
    </source>
</evidence>
<accession>A0A5F1ZV30</accession>
<dbReference type="EMBL" id="RQGC01000006">
    <property type="protein sequence ID" value="TGL41058.1"/>
    <property type="molecule type" value="Genomic_DNA"/>
</dbReference>
<sequence length="120" mass="13040">MKSRWSWLLVCYALVSILVLAWNCGPTCEINDSAASSQAGPCHQEPTSDDSQACDWDTGSLSIKGDGSAVFQLVAPSVSYWFVFTSLDLFSGLESKSFQAILLSSHFSAVSHLSFIRILV</sequence>
<dbReference type="RefSeq" id="WP_135645534.1">
    <property type="nucleotide sequence ID" value="NZ_RQER01000007.1"/>
</dbReference>
<proteinExistence type="predicted"/>
<organism evidence="3 6">
    <name type="scientific">Leptospira langatensis</name>
    <dbReference type="NCBI Taxonomy" id="2484983"/>
    <lineage>
        <taxon>Bacteria</taxon>
        <taxon>Pseudomonadati</taxon>
        <taxon>Spirochaetota</taxon>
        <taxon>Spirochaetia</taxon>
        <taxon>Leptospirales</taxon>
        <taxon>Leptospiraceae</taxon>
        <taxon>Leptospira</taxon>
    </lineage>
</organism>
<evidence type="ECO:0000313" key="4">
    <source>
        <dbReference type="EMBL" id="TGL41058.1"/>
    </source>
</evidence>
<reference evidence="5 6" key="2">
    <citation type="journal article" date="2019" name="PLoS Negl. Trop. Dis.">
        <title>Revisiting the worldwide diversity of Leptospira species in the environment.</title>
        <authorList>
            <person name="Vincent A.T."/>
            <person name="Schiettekatte O."/>
            <person name="Bourhy P."/>
            <person name="Veyrier F.J."/>
            <person name="Picardeau M."/>
        </authorList>
    </citation>
    <scope>NUCLEOTIDE SEQUENCE [LARGE SCALE GENOMIC DNA]</scope>
    <source>
        <strain evidence="5">201702690</strain>
        <strain evidence="3 6">SSW18</strain>
    </source>
</reference>